<accession>A0A1M4X8S9</accession>
<organism evidence="1 2">
    <name type="scientific">Schwartzia succinivorans DSM 10502</name>
    <dbReference type="NCBI Taxonomy" id="1123243"/>
    <lineage>
        <taxon>Bacteria</taxon>
        <taxon>Bacillati</taxon>
        <taxon>Bacillota</taxon>
        <taxon>Negativicutes</taxon>
        <taxon>Selenomonadales</taxon>
        <taxon>Selenomonadaceae</taxon>
        <taxon>Schwartzia</taxon>
    </lineage>
</organism>
<dbReference type="OrthoDB" id="573082at2"/>
<evidence type="ECO:0000313" key="2">
    <source>
        <dbReference type="Proteomes" id="UP000184404"/>
    </source>
</evidence>
<dbReference type="EMBL" id="FQUG01000005">
    <property type="protein sequence ID" value="SHE89884.1"/>
    <property type="molecule type" value="Genomic_DNA"/>
</dbReference>
<dbReference type="AlphaFoldDB" id="A0A1M4X8S9"/>
<gene>
    <name evidence="1" type="ORF">SAMN02745190_01395</name>
</gene>
<reference evidence="1 2" key="1">
    <citation type="submission" date="2016-11" db="EMBL/GenBank/DDBJ databases">
        <authorList>
            <person name="Jaros S."/>
            <person name="Januszkiewicz K."/>
            <person name="Wedrychowicz H."/>
        </authorList>
    </citation>
    <scope>NUCLEOTIDE SEQUENCE [LARGE SCALE GENOMIC DNA]</scope>
    <source>
        <strain evidence="1 2">DSM 10502</strain>
    </source>
</reference>
<dbReference type="RefSeq" id="WP_072935473.1">
    <property type="nucleotide sequence ID" value="NZ_FQUG01000005.1"/>
</dbReference>
<dbReference type="Proteomes" id="UP000184404">
    <property type="component" value="Unassembled WGS sequence"/>
</dbReference>
<evidence type="ECO:0000313" key="1">
    <source>
        <dbReference type="EMBL" id="SHE89884.1"/>
    </source>
</evidence>
<name>A0A1M4X8S9_9FIRM</name>
<protein>
    <submittedName>
        <fullName evidence="1">Phage-related protein</fullName>
    </submittedName>
</protein>
<sequence length="121" mass="14588">MKWEIEYYMKENGEIPVYDFLQTLEPKMRAKVRSMIGLLERCGTELREPYVNSVKGEKYKGLWELRVKFASDITRVFYFTFTGGKFVLLHGIKKKTQKTPQVEIERAMRYKRDYERRMEDA</sequence>
<dbReference type="STRING" id="1123243.SAMN02745190_01395"/>
<proteinExistence type="predicted"/>
<dbReference type="Pfam" id="PF05973">
    <property type="entry name" value="Gp49"/>
    <property type="match status" value="1"/>
</dbReference>
<dbReference type="InterPro" id="IPR009241">
    <property type="entry name" value="HigB-like"/>
</dbReference>
<keyword evidence="2" id="KW-1185">Reference proteome</keyword>